<accession>A0AAN9K185</accession>
<organism evidence="1 2">
    <name type="scientific">Canavalia gladiata</name>
    <name type="common">Sword bean</name>
    <name type="synonym">Dolichos gladiatus</name>
    <dbReference type="NCBI Taxonomy" id="3824"/>
    <lineage>
        <taxon>Eukaryota</taxon>
        <taxon>Viridiplantae</taxon>
        <taxon>Streptophyta</taxon>
        <taxon>Embryophyta</taxon>
        <taxon>Tracheophyta</taxon>
        <taxon>Spermatophyta</taxon>
        <taxon>Magnoliopsida</taxon>
        <taxon>eudicotyledons</taxon>
        <taxon>Gunneridae</taxon>
        <taxon>Pentapetalae</taxon>
        <taxon>rosids</taxon>
        <taxon>fabids</taxon>
        <taxon>Fabales</taxon>
        <taxon>Fabaceae</taxon>
        <taxon>Papilionoideae</taxon>
        <taxon>50 kb inversion clade</taxon>
        <taxon>NPAAA clade</taxon>
        <taxon>indigoferoid/millettioid clade</taxon>
        <taxon>Phaseoleae</taxon>
        <taxon>Canavalia</taxon>
    </lineage>
</organism>
<dbReference type="EMBL" id="JAYMYQ010000010">
    <property type="protein sequence ID" value="KAK7308204.1"/>
    <property type="molecule type" value="Genomic_DNA"/>
</dbReference>
<evidence type="ECO:0000313" key="1">
    <source>
        <dbReference type="EMBL" id="KAK7308204.1"/>
    </source>
</evidence>
<evidence type="ECO:0000313" key="2">
    <source>
        <dbReference type="Proteomes" id="UP001367508"/>
    </source>
</evidence>
<dbReference type="AlphaFoldDB" id="A0AAN9K185"/>
<keyword evidence="2" id="KW-1185">Reference proteome</keyword>
<protein>
    <submittedName>
        <fullName evidence="1">Uncharacterized protein</fullName>
    </submittedName>
</protein>
<dbReference type="Proteomes" id="UP001367508">
    <property type="component" value="Unassembled WGS sequence"/>
</dbReference>
<gene>
    <name evidence="1" type="ORF">VNO77_41804</name>
</gene>
<proteinExistence type="predicted"/>
<reference evidence="1 2" key="1">
    <citation type="submission" date="2024-01" db="EMBL/GenBank/DDBJ databases">
        <title>The genomes of 5 underutilized Papilionoideae crops provide insights into root nodulation and disease resistanc.</title>
        <authorList>
            <person name="Jiang F."/>
        </authorList>
    </citation>
    <scope>NUCLEOTIDE SEQUENCE [LARGE SCALE GENOMIC DNA]</scope>
    <source>
        <strain evidence="1">LVBAO_FW01</strain>
        <tissue evidence="1">Leaves</tissue>
    </source>
</reference>
<name>A0AAN9K185_CANGL</name>
<comment type="caution">
    <text evidence="1">The sequence shown here is derived from an EMBL/GenBank/DDBJ whole genome shotgun (WGS) entry which is preliminary data.</text>
</comment>
<sequence>MRDLSVIIPLLFKSMYPILHNPRIPHSVLLSFLIDVPFVVVDPLMDLIEAAEILVNLLVDLLHSHNISSANYVANLGILGEIATIDLINAILVHPRTILL</sequence>